<evidence type="ECO:0000256" key="1">
    <source>
        <dbReference type="SAM" id="Phobius"/>
    </source>
</evidence>
<keyword evidence="3" id="KW-1185">Reference proteome</keyword>
<organism evidence="2 3">
    <name type="scientific">Sphingomonas oligophenolica</name>
    <dbReference type="NCBI Taxonomy" id="301154"/>
    <lineage>
        <taxon>Bacteria</taxon>
        <taxon>Pseudomonadati</taxon>
        <taxon>Pseudomonadota</taxon>
        <taxon>Alphaproteobacteria</taxon>
        <taxon>Sphingomonadales</taxon>
        <taxon>Sphingomonadaceae</taxon>
        <taxon>Sphingomonas</taxon>
    </lineage>
</organism>
<proteinExistence type="predicted"/>
<comment type="caution">
    <text evidence="2">The sequence shown here is derived from an EMBL/GenBank/DDBJ whole genome shotgun (WGS) entry which is preliminary data.</text>
</comment>
<dbReference type="Proteomes" id="UP000318413">
    <property type="component" value="Unassembled WGS sequence"/>
</dbReference>
<dbReference type="AlphaFoldDB" id="A0A502CPH6"/>
<keyword evidence="1" id="KW-0812">Transmembrane</keyword>
<gene>
    <name evidence="2" type="ORF">EAH84_05350</name>
</gene>
<sequence length="239" mass="25700">MSEVDDAIAAARSSWARISSADDGLFAPTERRAKATQAIGKRLTRIAIVDAAILVAAVVIGMFLPLGIMGALFFMALLVAATVTLAVWPAEDRAPPPPEKLRTADIKVLPAQTQRWLAAQRQTLPAAARGVAEKIAARLAVLSPQLGKIDPDTEAAFELRRLIGEQLPAFVNDYAQVPATLRTTARNGKTPDAELVDGLTLIEREIADMTERLAQGDLDSLATRGRYLEMKYRGDGETG</sequence>
<dbReference type="OrthoDB" id="7594143at2"/>
<name>A0A502CPH6_9SPHN</name>
<evidence type="ECO:0000313" key="3">
    <source>
        <dbReference type="Proteomes" id="UP000318413"/>
    </source>
</evidence>
<dbReference type="RefSeq" id="WP_140868864.1">
    <property type="nucleotide sequence ID" value="NZ_RCZK01000003.1"/>
</dbReference>
<dbReference type="EMBL" id="RCZK01000003">
    <property type="protein sequence ID" value="TPG13611.1"/>
    <property type="molecule type" value="Genomic_DNA"/>
</dbReference>
<keyword evidence="1" id="KW-0472">Membrane</keyword>
<evidence type="ECO:0000313" key="2">
    <source>
        <dbReference type="EMBL" id="TPG13611.1"/>
    </source>
</evidence>
<reference evidence="2 3" key="1">
    <citation type="journal article" date="2019" name="Environ. Microbiol.">
        <title>Species interactions and distinct microbial communities in high Arctic permafrost affected cryosols are associated with the CH4 and CO2 gas fluxes.</title>
        <authorList>
            <person name="Altshuler I."/>
            <person name="Hamel J."/>
            <person name="Turney S."/>
            <person name="Magnuson E."/>
            <person name="Levesque R."/>
            <person name="Greer C."/>
            <person name="Whyte L.G."/>
        </authorList>
    </citation>
    <scope>NUCLEOTIDE SEQUENCE [LARGE SCALE GENOMIC DNA]</scope>
    <source>
        <strain evidence="2 3">S5.1</strain>
    </source>
</reference>
<feature type="transmembrane region" description="Helical" evidence="1">
    <location>
        <begin position="43"/>
        <end position="64"/>
    </location>
</feature>
<keyword evidence="1" id="KW-1133">Transmembrane helix</keyword>
<protein>
    <submittedName>
        <fullName evidence="2">Uncharacterized protein</fullName>
    </submittedName>
</protein>
<accession>A0A502CPH6</accession>